<proteinExistence type="predicted"/>
<evidence type="ECO:0000313" key="1">
    <source>
        <dbReference type="EMBL" id="KFG37721.1"/>
    </source>
</evidence>
<comment type="caution">
    <text evidence="1">The sequence shown here is derived from an EMBL/GenBank/DDBJ whole genome shotgun (WGS) entry which is preliminary data.</text>
</comment>
<dbReference type="Proteomes" id="UP000028837">
    <property type="component" value="Unassembled WGS sequence"/>
</dbReference>
<organism evidence="1 2">
    <name type="scientific">Toxoplasma gondii GAB2-2007-GAL-DOM2</name>
    <dbReference type="NCBI Taxonomy" id="1130820"/>
    <lineage>
        <taxon>Eukaryota</taxon>
        <taxon>Sar</taxon>
        <taxon>Alveolata</taxon>
        <taxon>Apicomplexa</taxon>
        <taxon>Conoidasida</taxon>
        <taxon>Coccidia</taxon>
        <taxon>Eucoccidiorida</taxon>
        <taxon>Eimeriorina</taxon>
        <taxon>Sarcocystidae</taxon>
        <taxon>Toxoplasma</taxon>
    </lineage>
</organism>
<dbReference type="OrthoDB" id="329148at2759"/>
<dbReference type="EMBL" id="AHZU02000989">
    <property type="protein sequence ID" value="KFG37721.1"/>
    <property type="molecule type" value="Genomic_DNA"/>
</dbReference>
<protein>
    <submittedName>
        <fullName evidence="1">Uncharacterized protein</fullName>
    </submittedName>
</protein>
<dbReference type="VEuPathDB" id="ToxoDB:TGDOM2_202930"/>
<name>A0A086K003_TOXGO</name>
<evidence type="ECO:0000313" key="2">
    <source>
        <dbReference type="Proteomes" id="UP000028837"/>
    </source>
</evidence>
<dbReference type="AlphaFoldDB" id="A0A086K003"/>
<reference evidence="1 2" key="1">
    <citation type="submission" date="2014-02" db="EMBL/GenBank/DDBJ databases">
        <authorList>
            <person name="Sibley D."/>
            <person name="Venepally P."/>
            <person name="Karamycheva S."/>
            <person name="Hadjithomas M."/>
            <person name="Khan A."/>
            <person name="Brunk B."/>
            <person name="Roos D."/>
            <person name="Caler E."/>
            <person name="Lorenzi H."/>
        </authorList>
    </citation>
    <scope>NUCLEOTIDE SEQUENCE [LARGE SCALE GENOMIC DNA]</scope>
    <source>
        <strain evidence="1 2">GAB2-2007-GAL-DOM2</strain>
    </source>
</reference>
<gene>
    <name evidence="1" type="ORF">TGDOM2_202930</name>
</gene>
<sequence>MASELYKIPPGIVMEDQDESATVCSSQLETAEIIVCPVPGSSKAHSVVPPLPPVNYTTVRPGSTSINMYPGVEKAPFVYPSATPQDSWAPMKVLPQLRIPENGISLKDLVREGLGKMAQLLYKICGEPVPSNELYFLHYVPSAQQEVVYGRSPCVYTPGAPPTFAAPQTQPTYTMETVRRQAVAAPAQTVLMVPASARASSWAVHEFHKPLKEQPAARPDPQKLLCFGHQGDERKLCFGLLTLPPRQIKYDFVTERTPMCFDMWSKDTFVAVCRKCRQRLSKCPHCHKQSVIFHP</sequence>
<accession>A0A086K003</accession>